<dbReference type="GO" id="GO:0005815">
    <property type="term" value="C:microtubule organizing center"/>
    <property type="evidence" value="ECO:0007669"/>
    <property type="project" value="TreeGrafter"/>
</dbReference>
<feature type="compositionally biased region" description="Low complexity" evidence="6">
    <location>
        <begin position="679"/>
        <end position="696"/>
    </location>
</feature>
<dbReference type="GO" id="GO:0090307">
    <property type="term" value="P:mitotic spindle assembly"/>
    <property type="evidence" value="ECO:0007669"/>
    <property type="project" value="TreeGrafter"/>
</dbReference>
<evidence type="ECO:0000313" key="9">
    <source>
        <dbReference type="Proteomes" id="UP000054166"/>
    </source>
</evidence>
<dbReference type="SMART" id="SM01349">
    <property type="entry name" value="TOG"/>
    <property type="match status" value="2"/>
</dbReference>
<feature type="compositionally biased region" description="Gly residues" evidence="6">
    <location>
        <begin position="321"/>
        <end position="333"/>
    </location>
</feature>
<feature type="region of interest" description="Disordered" evidence="6">
    <location>
        <begin position="651"/>
        <end position="859"/>
    </location>
</feature>
<reference evidence="8 9" key="1">
    <citation type="submission" date="2014-04" db="EMBL/GenBank/DDBJ databases">
        <authorList>
            <consortium name="DOE Joint Genome Institute"/>
            <person name="Kuo A."/>
            <person name="Tarkka M."/>
            <person name="Buscot F."/>
            <person name="Kohler A."/>
            <person name="Nagy L.G."/>
            <person name="Floudas D."/>
            <person name="Copeland A."/>
            <person name="Barry K.W."/>
            <person name="Cichocki N."/>
            <person name="Veneault-Fourrey C."/>
            <person name="LaButti K."/>
            <person name="Lindquist E.A."/>
            <person name="Lipzen A."/>
            <person name="Lundell T."/>
            <person name="Morin E."/>
            <person name="Murat C."/>
            <person name="Sun H."/>
            <person name="Tunlid A."/>
            <person name="Henrissat B."/>
            <person name="Grigoriev I.V."/>
            <person name="Hibbett D.S."/>
            <person name="Martin F."/>
            <person name="Nordberg H.P."/>
            <person name="Cantor M.N."/>
            <person name="Hua S.X."/>
        </authorList>
    </citation>
    <scope>NUCLEOTIDE SEQUENCE [LARGE SCALE GENOMIC DNA]</scope>
    <source>
        <strain evidence="8 9">F 1598</strain>
    </source>
</reference>
<dbReference type="InParanoid" id="A0A0C3GHB8"/>
<gene>
    <name evidence="8" type="ORF">PILCRDRAFT_811566</name>
</gene>
<dbReference type="InterPro" id="IPR034085">
    <property type="entry name" value="TOG"/>
</dbReference>
<dbReference type="Pfam" id="PF12348">
    <property type="entry name" value="CLASP_N"/>
    <property type="match status" value="1"/>
</dbReference>
<feature type="domain" description="TOG" evidence="7">
    <location>
        <begin position="379"/>
        <end position="624"/>
    </location>
</feature>
<reference evidence="9" key="2">
    <citation type="submission" date="2015-01" db="EMBL/GenBank/DDBJ databases">
        <title>Evolutionary Origins and Diversification of the Mycorrhizal Mutualists.</title>
        <authorList>
            <consortium name="DOE Joint Genome Institute"/>
            <consortium name="Mycorrhizal Genomics Consortium"/>
            <person name="Kohler A."/>
            <person name="Kuo A."/>
            <person name="Nagy L.G."/>
            <person name="Floudas D."/>
            <person name="Copeland A."/>
            <person name="Barry K.W."/>
            <person name="Cichocki N."/>
            <person name="Veneault-Fourrey C."/>
            <person name="LaButti K."/>
            <person name="Lindquist E.A."/>
            <person name="Lipzen A."/>
            <person name="Lundell T."/>
            <person name="Morin E."/>
            <person name="Murat C."/>
            <person name="Riley R."/>
            <person name="Ohm R."/>
            <person name="Sun H."/>
            <person name="Tunlid A."/>
            <person name="Henrissat B."/>
            <person name="Grigoriev I.V."/>
            <person name="Hibbett D.S."/>
            <person name="Martin F."/>
        </authorList>
    </citation>
    <scope>NUCLEOTIDE SEQUENCE [LARGE SCALE GENOMIC DNA]</scope>
    <source>
        <strain evidence="9">F 1598</strain>
    </source>
</reference>
<sequence length="1309" mass="141422">MDDAKLDKLINQCKNNDVDVKVDALSKLQAEFESGIEIADAEPLINVLKTCLRTPNQHLTTATLSAIPPLLPLIISKQHAHPQPINHSRPLSVSSSNSTSSIAASPLIDVFTLRQVLAAFLPSGGVFDRLGDTREKARDKARETLVVLAGFAFRGGGSSISAKSKGTETPLMIFEKHMREGGLGSKVWRVREQSILTLVHIRRAHHLFPIRVYLPQLVATLEDTDGNVRECARQSVVELFTGPGVTDAARADLKKEMTKKNVRKNIIDHVLAKLVVGGTVGGWSGVQSDGSENGDAGAGAGAAAAKKEYIPPSLALQGRKPTGGLGSSMGAGGMPRTVSQGNVKELSRPSSRTAMVSPPPPAAPADNTGSDVQPVYITSSRDLENEFASMVKPFEGKETEHNWAAREKAILRVRGMLKGDVHTRYTDTFFACLKDSYIKSSLKTLASLRTTVSANTSFLYSELAIALGTGLDPFCETLLIPLLRMAGFTKKIAAQHSQAAVTSILTHCSAQPRLVIPLFWTTLQEKTVQARAFVVAHLKNYLEVHGARSKNAIESSGSAETLEKCMKRALADANVGVRESARVCFWVFEGVWHDRGLAVLGTLDSLARKQLEKVCPNYERAAVITQPSTPTTKKTSIAAAIAASRAKAKAIATSPPSLRHQATSSSHAARAISPSSAGTRTSVSPPASPRSRIISSMARNSSNPVVIPKSTSHSRSPSSSSTPSTPPESIRRNSSSPLGPSPSHGSTLRRAAQIALPASPPKSTITLVHPPPRRSISRNTAAVPVPPRESNVLPQMNGDDDNLLLASTVPIPEDSDSDPEESANPMSFSTPFELYPPSPPAPKSSSHARSFSLKSSNGSGLTVSNALSNLEHTQGEIVEDALRARAEQAESAAERLLELVDPEENGNHHSTIPTSLLLGSNGDATPKPHSKATPGPVKRARTAPQPVTPLNRNANILRQASLFKNSPAYNGTSPSLLDVLKDRKNETSWWLKRMNMIEHGTPLKAVEPSDRVQELQGFIVALEHQPANIRVLQKLALLCIENPVIDPSSPLSSGFSAPYSPSPFGARHIQSLHADMWTIDKNFERLFNALIKFLDPSRAEDELEYGLIVLWEMLDNQALYIEGREADIFSMLLSIRYCNRQNVLEATNTIRDALVVQIEPVYGLTTMHASLRAFQADPNQTLAKDVKSASYAFGMIALGKFILRLPAEVLEEELPRLKGTLISGLNDKTSLVIRESAAASIIAAQLVLRDETHLFALLDGLADDKKNLLTYLFDKHGTRGQTLSNGAGMEKLEKEMRRLDTRTNISPTN</sequence>
<organism evidence="8 9">
    <name type="scientific">Piloderma croceum (strain F 1598)</name>
    <dbReference type="NCBI Taxonomy" id="765440"/>
    <lineage>
        <taxon>Eukaryota</taxon>
        <taxon>Fungi</taxon>
        <taxon>Dikarya</taxon>
        <taxon>Basidiomycota</taxon>
        <taxon>Agaricomycotina</taxon>
        <taxon>Agaricomycetes</taxon>
        <taxon>Agaricomycetidae</taxon>
        <taxon>Atheliales</taxon>
        <taxon>Atheliaceae</taxon>
        <taxon>Piloderma</taxon>
    </lineage>
</organism>
<dbReference type="HOGENOM" id="CLU_003840_0_0_1"/>
<dbReference type="GO" id="GO:0051301">
    <property type="term" value="P:cell division"/>
    <property type="evidence" value="ECO:0007669"/>
    <property type="project" value="UniProtKB-KW"/>
</dbReference>
<feature type="compositionally biased region" description="Low complexity" evidence="6">
    <location>
        <begin position="734"/>
        <end position="746"/>
    </location>
</feature>
<dbReference type="GO" id="GO:1990023">
    <property type="term" value="C:mitotic spindle midzone"/>
    <property type="evidence" value="ECO:0007669"/>
    <property type="project" value="TreeGrafter"/>
</dbReference>
<feature type="region of interest" description="Disordered" evidence="6">
    <location>
        <begin position="904"/>
        <end position="949"/>
    </location>
</feature>
<feature type="compositionally biased region" description="Low complexity" evidence="6">
    <location>
        <begin position="708"/>
        <end position="723"/>
    </location>
</feature>
<dbReference type="STRING" id="765440.A0A0C3GHB8"/>
<feature type="compositionally biased region" description="Polar residues" evidence="6">
    <location>
        <begin position="908"/>
        <end position="918"/>
    </location>
</feature>
<keyword evidence="4" id="KW-0493">Microtubule</keyword>
<evidence type="ECO:0000259" key="7">
    <source>
        <dbReference type="SMART" id="SM01349"/>
    </source>
</evidence>
<dbReference type="EMBL" id="KN832972">
    <property type="protein sequence ID" value="KIM91049.1"/>
    <property type="molecule type" value="Genomic_DNA"/>
</dbReference>
<dbReference type="GO" id="GO:0005881">
    <property type="term" value="C:cytoplasmic microtubule"/>
    <property type="evidence" value="ECO:0007669"/>
    <property type="project" value="TreeGrafter"/>
</dbReference>
<feature type="region of interest" description="Disordered" evidence="6">
    <location>
        <begin position="312"/>
        <end position="372"/>
    </location>
</feature>
<evidence type="ECO:0000256" key="6">
    <source>
        <dbReference type="SAM" id="MobiDB-lite"/>
    </source>
</evidence>
<evidence type="ECO:0000256" key="3">
    <source>
        <dbReference type="ARBA" id="ARBA00022618"/>
    </source>
</evidence>
<dbReference type="InterPro" id="IPR011989">
    <property type="entry name" value="ARM-like"/>
</dbReference>
<dbReference type="GO" id="GO:0008017">
    <property type="term" value="F:microtubule binding"/>
    <property type="evidence" value="ECO:0007669"/>
    <property type="project" value="TreeGrafter"/>
</dbReference>
<feature type="domain" description="TOG" evidence="7">
    <location>
        <begin position="1"/>
        <end position="280"/>
    </location>
</feature>
<protein>
    <recommendedName>
        <fullName evidence="7">TOG domain-containing protein</fullName>
    </recommendedName>
</protein>
<keyword evidence="9" id="KW-1185">Reference proteome</keyword>
<proteinExistence type="inferred from homology"/>
<evidence type="ECO:0000256" key="5">
    <source>
        <dbReference type="ARBA" id="ARBA00022776"/>
    </source>
</evidence>
<dbReference type="GO" id="GO:0005876">
    <property type="term" value="C:spindle microtubule"/>
    <property type="evidence" value="ECO:0007669"/>
    <property type="project" value="TreeGrafter"/>
</dbReference>
<comment type="subcellular location">
    <subcellularLocation>
        <location evidence="1">Cytoplasm</location>
        <location evidence="1">Cytoskeleton</location>
        <location evidence="1">Spindle</location>
    </subcellularLocation>
</comment>
<evidence type="ECO:0000256" key="4">
    <source>
        <dbReference type="ARBA" id="ARBA00022701"/>
    </source>
</evidence>
<keyword evidence="5" id="KW-0131">Cell cycle</keyword>
<evidence type="ECO:0000313" key="8">
    <source>
        <dbReference type="EMBL" id="KIM91049.1"/>
    </source>
</evidence>
<dbReference type="InterPro" id="IPR024395">
    <property type="entry name" value="CLASP_N_dom"/>
</dbReference>
<evidence type="ECO:0000256" key="2">
    <source>
        <dbReference type="ARBA" id="ARBA00009549"/>
    </source>
</evidence>
<dbReference type="Gene3D" id="1.25.10.10">
    <property type="entry name" value="Leucine-rich Repeat Variant"/>
    <property type="match status" value="2"/>
</dbReference>
<dbReference type="PANTHER" id="PTHR21567:SF9">
    <property type="entry name" value="CLIP-ASSOCIATING PROTEIN"/>
    <property type="match status" value="1"/>
</dbReference>
<name>A0A0C3GHB8_PILCF</name>
<accession>A0A0C3GHB8</accession>
<dbReference type="PANTHER" id="PTHR21567">
    <property type="entry name" value="CLASP"/>
    <property type="match status" value="1"/>
</dbReference>
<dbReference type="SUPFAM" id="SSF48371">
    <property type="entry name" value="ARM repeat"/>
    <property type="match status" value="1"/>
</dbReference>
<feature type="compositionally biased region" description="Polar residues" evidence="6">
    <location>
        <begin position="337"/>
        <end position="354"/>
    </location>
</feature>
<feature type="compositionally biased region" description="Polar residues" evidence="6">
    <location>
        <begin position="660"/>
        <end position="678"/>
    </location>
</feature>
<dbReference type="InterPro" id="IPR016024">
    <property type="entry name" value="ARM-type_fold"/>
</dbReference>
<dbReference type="OrthoDB" id="46159at2759"/>
<keyword evidence="5" id="KW-0498">Mitosis</keyword>
<comment type="similarity">
    <text evidence="2">Belongs to the CLASP family.</text>
</comment>
<evidence type="ECO:0000256" key="1">
    <source>
        <dbReference type="ARBA" id="ARBA00004186"/>
    </source>
</evidence>
<keyword evidence="3" id="KW-0132">Cell division</keyword>
<dbReference type="Proteomes" id="UP000054166">
    <property type="component" value="Unassembled WGS sequence"/>
</dbReference>